<reference evidence="6" key="1">
    <citation type="submission" date="2019-02" db="EMBL/GenBank/DDBJ databases">
        <title>FDA dAtabase for Regulatory Grade micrObial Sequences (FDA-ARGOS): Supporting development and validation of Infectious Disease Dx tests.</title>
        <authorList>
            <person name="Duncan R."/>
            <person name="Fisher C."/>
            <person name="Tallon L."/>
            <person name="Sadzewicz L."/>
            <person name="Sengamalay N."/>
            <person name="Ott S."/>
            <person name="Godinez A."/>
            <person name="Nagaraj S."/>
            <person name="Vavikolanu K."/>
            <person name="Vyas G."/>
            <person name="Nadendla S."/>
            <person name="Aluvathingal J."/>
            <person name="Sichtig H."/>
        </authorList>
    </citation>
    <scope>NUCLEOTIDE SEQUENCE [LARGE SCALE GENOMIC DNA]</scope>
    <source>
        <strain evidence="6">FDAARGOS_360</strain>
    </source>
</reference>
<dbReference type="EMBL" id="RHLC01000054">
    <property type="protein sequence ID" value="TPP48331.1"/>
    <property type="molecule type" value="Genomic_DNA"/>
</dbReference>
<dbReference type="EMBL" id="RHLD01000002">
    <property type="protein sequence ID" value="TPP42227.1"/>
    <property type="molecule type" value="Genomic_DNA"/>
</dbReference>
<evidence type="ECO:0000256" key="2">
    <source>
        <dbReference type="SAM" id="SignalP"/>
    </source>
</evidence>
<comment type="caution">
    <text evidence="4">The sequence shown here is derived from an EMBL/GenBank/DDBJ whole genome shotgun (WGS) entry which is preliminary data.</text>
</comment>
<evidence type="ECO:0000313" key="3">
    <source>
        <dbReference type="EMBL" id="TPP42227.1"/>
    </source>
</evidence>
<feature type="region of interest" description="Disordered" evidence="1">
    <location>
        <begin position="70"/>
        <end position="90"/>
    </location>
</feature>
<feature type="chain" id="PRO_5036362978" evidence="2">
    <location>
        <begin position="16"/>
        <end position="139"/>
    </location>
</feature>
<evidence type="ECO:0000313" key="4">
    <source>
        <dbReference type="EMBL" id="TPP48331.1"/>
    </source>
</evidence>
<keyword evidence="2" id="KW-0732">Signal</keyword>
<evidence type="ECO:0000256" key="1">
    <source>
        <dbReference type="SAM" id="MobiDB-lite"/>
    </source>
</evidence>
<organism evidence="4 5">
    <name type="scientific">Leishmania donovani</name>
    <dbReference type="NCBI Taxonomy" id="5661"/>
    <lineage>
        <taxon>Eukaryota</taxon>
        <taxon>Discoba</taxon>
        <taxon>Euglenozoa</taxon>
        <taxon>Kinetoplastea</taxon>
        <taxon>Metakinetoplastina</taxon>
        <taxon>Trypanosomatida</taxon>
        <taxon>Trypanosomatidae</taxon>
        <taxon>Leishmaniinae</taxon>
        <taxon>Leishmania</taxon>
    </lineage>
</organism>
<dbReference type="Proteomes" id="UP000318821">
    <property type="component" value="Unassembled WGS sequence"/>
</dbReference>
<dbReference type="AlphaFoldDB" id="A0A504XHL7"/>
<gene>
    <name evidence="3" type="ORF">CGC20_28845</name>
    <name evidence="4" type="ORF">CGC21_13405</name>
</gene>
<accession>A0A504XHL7</accession>
<sequence>MTMLLNLVAVHVAACAPNLHILGVAADVQRLALGTLLAESTAAERLMVHAVQLLSDTSVFFKESLTAAQQGRANPLKPPRHLEGHTKGNHPACDAVATGARMNTVQDCMPAGTPAPQYAGHLQAAVTARAPVPSVLVKQ</sequence>
<evidence type="ECO:0000313" key="5">
    <source>
        <dbReference type="Proteomes" id="UP000318447"/>
    </source>
</evidence>
<evidence type="ECO:0000313" key="6">
    <source>
        <dbReference type="Proteomes" id="UP000318821"/>
    </source>
</evidence>
<feature type="signal peptide" evidence="2">
    <location>
        <begin position="1"/>
        <end position="15"/>
    </location>
</feature>
<protein>
    <submittedName>
        <fullName evidence="4">Uncharacterized protein</fullName>
    </submittedName>
</protein>
<proteinExistence type="predicted"/>
<reference evidence="4" key="3">
    <citation type="submission" date="2019-02" db="EMBL/GenBank/DDBJ databases">
        <title>FDA dAtabase for Regulatory Grade micrObial Sequences (FDA-ARGOS): Supporting development and validation of Infectious Disease Dx tests.</title>
        <authorList>
            <person name="Duncan R."/>
            <person name="Fisher C."/>
            <person name="Tallon L.J."/>
            <person name="Sadzewicz L."/>
            <person name="Sengamalay N."/>
            <person name="Ott S."/>
            <person name="Godinez A."/>
            <person name="Nagaraj S."/>
            <person name="Nadendla S."/>
            <person name="Sichtig H."/>
        </authorList>
    </citation>
    <scope>NUCLEOTIDE SEQUENCE</scope>
    <source>
        <strain evidence="3">FDAARGOS_360</strain>
        <strain evidence="4">FDAARGOS_361</strain>
    </source>
</reference>
<dbReference type="Proteomes" id="UP000318447">
    <property type="component" value="Unassembled WGS sequence"/>
</dbReference>
<reference evidence="5" key="2">
    <citation type="submission" date="2019-02" db="EMBL/GenBank/DDBJ databases">
        <title>FDA dAtabase for Regulatory Grade micrObial Sequences (FDA-ARGOS): Supporting development and validation of Infectious Disease Dx tests.</title>
        <authorList>
            <person name="Duncan R."/>
            <person name="Fisher C."/>
            <person name="Tallon L."/>
            <person name="Sadzewicz L."/>
            <person name="Sengamalay N."/>
            <person name="Ott S."/>
            <person name="Godinez A."/>
            <person name="Nagaraj S."/>
            <person name="Vavikolanu K."/>
            <person name="Nadendla S."/>
            <person name="Aluvathingal J."/>
            <person name="Sichtig H."/>
        </authorList>
    </citation>
    <scope>NUCLEOTIDE SEQUENCE [LARGE SCALE GENOMIC DNA]</scope>
    <source>
        <strain evidence="5">FDAARGOS_361</strain>
    </source>
</reference>
<name>A0A504XHL7_LEIDO</name>